<dbReference type="PATRIC" id="fig|1675527.3.peg.1320"/>
<dbReference type="Gene3D" id="3.40.50.1820">
    <property type="entry name" value="alpha/beta hydrolase"/>
    <property type="match status" value="1"/>
</dbReference>
<keyword evidence="2 13" id="KW-0378">Hydrolase</keyword>
<dbReference type="GO" id="GO:0102390">
    <property type="term" value="F:mycophenolic acid acyl-glucuronide esterase activity"/>
    <property type="evidence" value="ECO:0007669"/>
    <property type="project" value="UniProtKB-EC"/>
</dbReference>
<evidence type="ECO:0000313" key="14">
    <source>
        <dbReference type="Proteomes" id="UP000037178"/>
    </source>
</evidence>
<dbReference type="InterPro" id="IPR000073">
    <property type="entry name" value="AB_hydrolase_1"/>
</dbReference>
<comment type="caution">
    <text evidence="13">The sequence shown here is derived from an EMBL/GenBank/DDBJ whole genome shotgun (WGS) entry which is preliminary data.</text>
</comment>
<reference evidence="13 14" key="1">
    <citation type="submission" date="2015-06" db="EMBL/GenBank/DDBJ databases">
        <title>Draft genome sequence of an Alphaproteobacteria species associated to the Mediterranean sponge Oscarella lobularis.</title>
        <authorList>
            <person name="Jourda C."/>
            <person name="Santini S."/>
            <person name="Claverie J.-M."/>
        </authorList>
    </citation>
    <scope>NUCLEOTIDE SEQUENCE [LARGE SCALE GENOMIC DNA]</scope>
    <source>
        <strain evidence="13">IGS</strain>
    </source>
</reference>
<feature type="domain" description="AB hydrolase-1" evidence="12">
    <location>
        <begin position="60"/>
        <end position="160"/>
    </location>
</feature>
<evidence type="ECO:0000256" key="10">
    <source>
        <dbReference type="ARBA" id="ARBA00047409"/>
    </source>
</evidence>
<evidence type="ECO:0000256" key="8">
    <source>
        <dbReference type="ARBA" id="ARBA00042704"/>
    </source>
</evidence>
<evidence type="ECO:0000256" key="4">
    <source>
        <dbReference type="ARBA" id="ARBA00039132"/>
    </source>
</evidence>
<comment type="catalytic activity">
    <reaction evidence="10">
        <text>S-hexadecanoyl-L-cysteinyl-[protein] + H2O = L-cysteinyl-[protein] + hexadecanoate + H(+)</text>
        <dbReference type="Rhea" id="RHEA:19233"/>
        <dbReference type="Rhea" id="RHEA-COMP:10131"/>
        <dbReference type="Rhea" id="RHEA-COMP:11032"/>
        <dbReference type="ChEBI" id="CHEBI:7896"/>
        <dbReference type="ChEBI" id="CHEBI:15377"/>
        <dbReference type="ChEBI" id="CHEBI:15378"/>
        <dbReference type="ChEBI" id="CHEBI:29950"/>
        <dbReference type="ChEBI" id="CHEBI:74151"/>
        <dbReference type="EC" id="3.1.2.22"/>
    </reaction>
    <physiologicalReaction direction="left-to-right" evidence="10">
        <dbReference type="Rhea" id="RHEA:19234"/>
    </physiologicalReaction>
</comment>
<sequence length="261" mass="28616">MADRQEKQGASMAAPDFIDTPQGRRIAYHMTAGAGPTVVFCGGFKSDMEGTKAIHLEDWAKATGRAFLRFDYSGHGQSSENFLDGCIGDWTNDAFEVVSALIPGDVVIVGSSMGGWIALNLMARFQLKIAGFVGIAAAPDFTEDSMWAGFTPEQRDELAQNEQLALPSEYSDEPYIITKKLIEDGRENLVLRTPLTLDFPTRLLQGTADEDVPVSVAMRLLEHVEGDDIRLTLVKDADHRFSTPDCLKLIEASIEEVLARC</sequence>
<dbReference type="EMBL" id="LFTY01000002">
    <property type="protein sequence ID" value="KMW56286.1"/>
    <property type="molecule type" value="Genomic_DNA"/>
</dbReference>
<comment type="catalytic activity">
    <reaction evidence="11">
        <text>mycophenolic acid O-acyl-beta-D-glucuronide + H2O = mycophenolate + D-glucuronate + H(+)</text>
        <dbReference type="Rhea" id="RHEA:34179"/>
        <dbReference type="ChEBI" id="CHEBI:15377"/>
        <dbReference type="ChEBI" id="CHEBI:15378"/>
        <dbReference type="ChEBI" id="CHEBI:58720"/>
        <dbReference type="ChEBI" id="CHEBI:62932"/>
        <dbReference type="ChEBI" id="CHEBI:66982"/>
        <dbReference type="EC" id="3.1.1.93"/>
    </reaction>
    <physiologicalReaction direction="left-to-right" evidence="11">
        <dbReference type="Rhea" id="RHEA:34180"/>
    </physiologicalReaction>
</comment>
<proteinExistence type="predicted"/>
<evidence type="ECO:0000256" key="9">
    <source>
        <dbReference type="ARBA" id="ARBA00046047"/>
    </source>
</evidence>
<keyword evidence="14" id="KW-1185">Reference proteome</keyword>
<dbReference type="GO" id="GO:0008474">
    <property type="term" value="F:palmitoyl-(protein) hydrolase activity"/>
    <property type="evidence" value="ECO:0007669"/>
    <property type="project" value="UniProtKB-EC"/>
</dbReference>
<evidence type="ECO:0000256" key="1">
    <source>
        <dbReference type="ARBA" id="ARBA00012423"/>
    </source>
</evidence>
<dbReference type="AlphaFoldDB" id="A0A0J9E023"/>
<evidence type="ECO:0000256" key="2">
    <source>
        <dbReference type="ARBA" id="ARBA00022801"/>
    </source>
</evidence>
<dbReference type="EC" id="3.1.2.22" evidence="1"/>
<dbReference type="SUPFAM" id="SSF53474">
    <property type="entry name" value="alpha/beta-Hydrolases"/>
    <property type="match status" value="1"/>
</dbReference>
<dbReference type="EC" id="3.1.1.93" evidence="4"/>
<dbReference type="Proteomes" id="UP000037178">
    <property type="component" value="Unassembled WGS sequence"/>
</dbReference>
<evidence type="ECO:0000256" key="7">
    <source>
        <dbReference type="ARBA" id="ARBA00042645"/>
    </source>
</evidence>
<dbReference type="InterPro" id="IPR029058">
    <property type="entry name" value="AB_hydrolase_fold"/>
</dbReference>
<dbReference type="STRING" id="1675527.AIOL_001238"/>
<organism evidence="13 14">
    <name type="scientific">Candidatus Rhodobacter oscarellae</name>
    <dbReference type="NCBI Taxonomy" id="1675527"/>
    <lineage>
        <taxon>Bacteria</taxon>
        <taxon>Pseudomonadati</taxon>
        <taxon>Pseudomonadota</taxon>
        <taxon>Alphaproteobacteria</taxon>
        <taxon>Rhodobacterales</taxon>
        <taxon>Rhodobacter group</taxon>
        <taxon>Rhodobacter</taxon>
    </lineage>
</organism>
<dbReference type="PANTHER" id="PTHR16138">
    <property type="entry name" value="MYCOPHENOLIC ACID ACYL-GLUCURONIDE ESTERASE, MITOCHONDRIAL"/>
    <property type="match status" value="1"/>
</dbReference>
<evidence type="ECO:0000256" key="3">
    <source>
        <dbReference type="ARBA" id="ARBA00022946"/>
    </source>
</evidence>
<evidence type="ECO:0000256" key="11">
    <source>
        <dbReference type="ARBA" id="ARBA00047972"/>
    </source>
</evidence>
<evidence type="ECO:0000256" key="6">
    <source>
        <dbReference type="ARBA" id="ARBA00041520"/>
    </source>
</evidence>
<dbReference type="InterPro" id="IPR052382">
    <property type="entry name" value="ABHD10_acyl-thioesterase"/>
</dbReference>
<gene>
    <name evidence="13" type="ORF">AIOL_001238</name>
</gene>
<comment type="function">
    <text evidence="9">Acts as an acyl-protein thioesterase that hydrolyzes fatty acids from acylated residues in proteins. Regulates the mitochondrial S-depalmitoylation of the nucleophilic active site residue of peroxiredoxin-5/PRDX5, a key antioxidant protein, therefore modulating mitochondrial antioxidant ability. Also catalyzes the deglucuronidation of mycophenolic acid acyl-glucuronide, an active metabolite of the immunosuppressant drug mycophenolate.</text>
</comment>
<name>A0A0J9E023_9RHOB</name>
<protein>
    <recommendedName>
        <fullName evidence="5">Palmitoyl-protein thioesterase ABHD10, mitochondrial</fullName>
        <ecNumber evidence="4">3.1.1.93</ecNumber>
        <ecNumber evidence="1">3.1.2.22</ecNumber>
    </recommendedName>
    <alternativeName>
        <fullName evidence="7">Acyl-protein thioesterase ABHD10</fullName>
    </alternativeName>
    <alternativeName>
        <fullName evidence="8">Alpha/beta hydrolase domain-containing protein 10</fullName>
    </alternativeName>
    <alternativeName>
        <fullName evidence="6">Mycophenolic acid acyl-glucuronide esterase, mitochondrial</fullName>
    </alternativeName>
</protein>
<keyword evidence="3" id="KW-0809">Transit peptide</keyword>
<dbReference type="PANTHER" id="PTHR16138:SF7">
    <property type="entry name" value="PALMITOYL-PROTEIN THIOESTERASE ABHD10, MITOCHONDRIAL"/>
    <property type="match status" value="1"/>
</dbReference>
<evidence type="ECO:0000259" key="12">
    <source>
        <dbReference type="Pfam" id="PF12697"/>
    </source>
</evidence>
<accession>A0A0J9E023</accession>
<evidence type="ECO:0000313" key="13">
    <source>
        <dbReference type="EMBL" id="KMW56286.1"/>
    </source>
</evidence>
<evidence type="ECO:0000256" key="5">
    <source>
        <dbReference type="ARBA" id="ARBA00039314"/>
    </source>
</evidence>
<dbReference type="Pfam" id="PF12697">
    <property type="entry name" value="Abhydrolase_6"/>
    <property type="match status" value="1"/>
</dbReference>